<feature type="compositionally biased region" description="Polar residues" evidence="1">
    <location>
        <begin position="660"/>
        <end position="689"/>
    </location>
</feature>
<feature type="region of interest" description="Disordered" evidence="1">
    <location>
        <begin position="656"/>
        <end position="705"/>
    </location>
</feature>
<dbReference type="Proteomes" id="UP000886523">
    <property type="component" value="Unassembled WGS sequence"/>
</dbReference>
<accession>A0A9P6AC37</accession>
<gene>
    <name evidence="2" type="ORF">BS47DRAFT_1369811</name>
</gene>
<evidence type="ECO:0000313" key="3">
    <source>
        <dbReference type="Proteomes" id="UP000886523"/>
    </source>
</evidence>
<evidence type="ECO:0000313" key="2">
    <source>
        <dbReference type="EMBL" id="KAF9503074.1"/>
    </source>
</evidence>
<comment type="caution">
    <text evidence="2">The sequence shown here is derived from an EMBL/GenBank/DDBJ whole genome shotgun (WGS) entry which is preliminary data.</text>
</comment>
<name>A0A9P6AC37_9AGAM</name>
<evidence type="ECO:0000256" key="1">
    <source>
        <dbReference type="SAM" id="MobiDB-lite"/>
    </source>
</evidence>
<dbReference type="EMBL" id="MU129455">
    <property type="protein sequence ID" value="KAF9503074.1"/>
    <property type="molecule type" value="Genomic_DNA"/>
</dbReference>
<dbReference type="AlphaFoldDB" id="A0A9P6AC37"/>
<reference evidence="2" key="1">
    <citation type="journal article" date="2020" name="Nat. Commun.">
        <title>Large-scale genome sequencing of mycorrhizal fungi provides insights into the early evolution of symbiotic traits.</title>
        <authorList>
            <person name="Miyauchi S."/>
            <person name="Kiss E."/>
            <person name="Kuo A."/>
            <person name="Drula E."/>
            <person name="Kohler A."/>
            <person name="Sanchez-Garcia M."/>
            <person name="Morin E."/>
            <person name="Andreopoulos B."/>
            <person name="Barry K.W."/>
            <person name="Bonito G."/>
            <person name="Buee M."/>
            <person name="Carver A."/>
            <person name="Chen C."/>
            <person name="Cichocki N."/>
            <person name="Clum A."/>
            <person name="Culley D."/>
            <person name="Crous P.W."/>
            <person name="Fauchery L."/>
            <person name="Girlanda M."/>
            <person name="Hayes R.D."/>
            <person name="Keri Z."/>
            <person name="LaButti K."/>
            <person name="Lipzen A."/>
            <person name="Lombard V."/>
            <person name="Magnuson J."/>
            <person name="Maillard F."/>
            <person name="Murat C."/>
            <person name="Nolan M."/>
            <person name="Ohm R.A."/>
            <person name="Pangilinan J."/>
            <person name="Pereira M.F."/>
            <person name="Perotto S."/>
            <person name="Peter M."/>
            <person name="Pfister S."/>
            <person name="Riley R."/>
            <person name="Sitrit Y."/>
            <person name="Stielow J.B."/>
            <person name="Szollosi G."/>
            <person name="Zifcakova L."/>
            <person name="Stursova M."/>
            <person name="Spatafora J.W."/>
            <person name="Tedersoo L."/>
            <person name="Vaario L.M."/>
            <person name="Yamada A."/>
            <person name="Yan M."/>
            <person name="Wang P."/>
            <person name="Xu J."/>
            <person name="Bruns T."/>
            <person name="Baldrian P."/>
            <person name="Vilgalys R."/>
            <person name="Dunand C."/>
            <person name="Henrissat B."/>
            <person name="Grigoriev I.V."/>
            <person name="Hibbett D."/>
            <person name="Nagy L.G."/>
            <person name="Martin F.M."/>
        </authorList>
    </citation>
    <scope>NUCLEOTIDE SEQUENCE</scope>
    <source>
        <strain evidence="2">UP504</strain>
    </source>
</reference>
<keyword evidence="3" id="KW-1185">Reference proteome</keyword>
<feature type="region of interest" description="Disordered" evidence="1">
    <location>
        <begin position="1"/>
        <end position="30"/>
    </location>
</feature>
<protein>
    <submittedName>
        <fullName evidence="2">Uncharacterized protein</fullName>
    </submittedName>
</protein>
<proteinExistence type="predicted"/>
<sequence>MPKPRSHEHKPTAANTTHKPQMVPCDGATNGTHAKGQLKVPAYPLRMCRSANDHMPTAADLAPPNPHEPLHGRSTNKYHAPTLAGVWYYKMVQHPPRADLWGTFFLGTSVNDQAYIVAFELSAEPDLSGDWEACNQSIHKCFNYCITKEDLVARIRRGVDLTPLHERLELLIDVLQEWLDWADQSLSSSGANLFLEEDSDHDEDSATLNAPPAVLTSLYHKQPVLDFGVDCPSPVTIPKQSKKISPFDDGDPKYNFGVFGFDKYNPFPAHNSNQPYAKGPISNNNLEILAQVSQTFENHICLLSGPDQLNHPVSHIKAMLFQICNLNSNKWTTSYNTFVHSHQQTSTTKGDAFLSEAAVTWSDLKAHFHGDDKGWKAKCKELMEEYDKEKVDLVKMANQWNEGHVNLMEVMMEKMAQQAWTAGKNDIHMATFMVSGRSHSSAAMHQNKVMFGMPETWAWFLAKLQPPGAPADDKLTLQMIFSDFYSSIAQYHNDTASANASKALTMLELQDASLQFCDSAQSGLADELRALMASVGIIIEQYWSKFPWGTFWFILFRHNKCLTNWLDPKQYSNALHFKSKTKDEWCLLLHQFKVEGEKSKNPVLIPRIPYTPLDDPEETDLSKIVLATGIDGASVITGDMIPAIVDGGLAKRKSKAMLATTPSQSDNMAMNTRSSTPSQSPESQMTSGAPISGSGQGVNPTSGMMPIESEFPLHPGDYNWGFNPGELDALMGDGVIS</sequence>
<organism evidence="2 3">
    <name type="scientific">Hydnum rufescens UP504</name>
    <dbReference type="NCBI Taxonomy" id="1448309"/>
    <lineage>
        <taxon>Eukaryota</taxon>
        <taxon>Fungi</taxon>
        <taxon>Dikarya</taxon>
        <taxon>Basidiomycota</taxon>
        <taxon>Agaricomycotina</taxon>
        <taxon>Agaricomycetes</taxon>
        <taxon>Cantharellales</taxon>
        <taxon>Hydnaceae</taxon>
        <taxon>Hydnum</taxon>
    </lineage>
</organism>